<evidence type="ECO:0000256" key="9">
    <source>
        <dbReference type="PIRSR" id="PIRSR005586-1"/>
    </source>
</evidence>
<feature type="domain" description="TFIIS-type" evidence="13">
    <location>
        <begin position="66"/>
        <end position="106"/>
    </location>
</feature>
<dbReference type="PROSITE" id="PS51133">
    <property type="entry name" value="ZF_TFIIS_2"/>
    <property type="match status" value="1"/>
</dbReference>
<keyword evidence="6 8" id="KW-0804">Transcription</keyword>
<feature type="binding site" evidence="9">
    <location>
        <position position="29"/>
    </location>
    <ligand>
        <name>Zn(2+)</name>
        <dbReference type="ChEBI" id="CHEBI:29105"/>
        <label>1</label>
    </ligand>
</feature>
<dbReference type="PROSITE" id="PS00466">
    <property type="entry name" value="ZF_TFIIS_1"/>
    <property type="match status" value="1"/>
</dbReference>
<evidence type="ECO:0000313" key="14">
    <source>
        <dbReference type="EMBL" id="KAK9820401.1"/>
    </source>
</evidence>
<comment type="function">
    <text evidence="8">DNA-dependent RNA polymerase catalyzes the transcription of DNA into RNA using the four ribonucleoside triphosphates as substrates.</text>
</comment>
<dbReference type="PROSITE" id="PS50157">
    <property type="entry name" value="ZINC_FINGER_C2H2_2"/>
    <property type="match status" value="1"/>
</dbReference>
<dbReference type="PROSITE" id="PS00028">
    <property type="entry name" value="ZINC_FINGER_C2H2_1"/>
    <property type="match status" value="1"/>
</dbReference>
<feature type="domain" description="C2H2-type" evidence="12">
    <location>
        <begin position="24"/>
        <end position="51"/>
    </location>
</feature>
<feature type="binding site" evidence="9">
    <location>
        <position position="26"/>
    </location>
    <ligand>
        <name>Zn(2+)</name>
        <dbReference type="ChEBI" id="CHEBI:29105"/>
        <label>1</label>
    </ligand>
</feature>
<keyword evidence="15" id="KW-1185">Reference proteome</keyword>
<reference evidence="14 15" key="1">
    <citation type="journal article" date="2024" name="Nat. Commun.">
        <title>Phylogenomics reveals the evolutionary origins of lichenization in chlorophyte algae.</title>
        <authorList>
            <person name="Puginier C."/>
            <person name="Libourel C."/>
            <person name="Otte J."/>
            <person name="Skaloud P."/>
            <person name="Haon M."/>
            <person name="Grisel S."/>
            <person name="Petersen M."/>
            <person name="Berrin J.G."/>
            <person name="Delaux P.M."/>
            <person name="Dal Grande F."/>
            <person name="Keller J."/>
        </authorList>
    </citation>
    <scope>NUCLEOTIDE SEQUENCE [LARGE SCALE GENOMIC DNA]</scope>
    <source>
        <strain evidence="14 15">SAG 2043</strain>
    </source>
</reference>
<dbReference type="AlphaFoldDB" id="A0AAW1QGM0"/>
<feature type="binding site" evidence="9">
    <location>
        <position position="8"/>
    </location>
    <ligand>
        <name>Zn(2+)</name>
        <dbReference type="ChEBI" id="CHEBI:29105"/>
        <label>1</label>
    </ligand>
</feature>
<evidence type="ECO:0000256" key="5">
    <source>
        <dbReference type="ARBA" id="ARBA00022833"/>
    </source>
</evidence>
<dbReference type="InterPro" id="IPR001529">
    <property type="entry name" value="Zn_ribbon_RPB9"/>
</dbReference>
<evidence type="ECO:0000259" key="12">
    <source>
        <dbReference type="PROSITE" id="PS50157"/>
    </source>
</evidence>
<dbReference type="GO" id="GO:0005666">
    <property type="term" value="C:RNA polymerase III complex"/>
    <property type="evidence" value="ECO:0007669"/>
    <property type="project" value="TreeGrafter"/>
</dbReference>
<evidence type="ECO:0000256" key="4">
    <source>
        <dbReference type="ARBA" id="ARBA00022771"/>
    </source>
</evidence>
<dbReference type="SUPFAM" id="SSF57783">
    <property type="entry name" value="Zinc beta-ribbon"/>
    <property type="match status" value="2"/>
</dbReference>
<dbReference type="GO" id="GO:0008270">
    <property type="term" value="F:zinc ion binding"/>
    <property type="evidence" value="ECO:0007669"/>
    <property type="project" value="UniProtKB-KW"/>
</dbReference>
<comment type="subcellular location">
    <subcellularLocation>
        <location evidence="1 8">Nucleus</location>
    </subcellularLocation>
</comment>
<dbReference type="InterPro" id="IPR001222">
    <property type="entry name" value="Znf_TFIIS"/>
</dbReference>
<dbReference type="Gene3D" id="2.20.25.10">
    <property type="match status" value="1"/>
</dbReference>
<dbReference type="CDD" id="cd10509">
    <property type="entry name" value="Zn-ribbon_RPC11"/>
    <property type="match status" value="1"/>
</dbReference>
<feature type="binding site" evidence="9">
    <location>
        <position position="5"/>
    </location>
    <ligand>
        <name>Zn(2+)</name>
        <dbReference type="ChEBI" id="CHEBI:29105"/>
        <label>1</label>
    </ligand>
</feature>
<dbReference type="SMART" id="SM00661">
    <property type="entry name" value="RPOL9"/>
    <property type="match status" value="1"/>
</dbReference>
<keyword evidence="2 8" id="KW-0240">DNA-directed RNA polymerase</keyword>
<evidence type="ECO:0000256" key="11">
    <source>
        <dbReference type="RuleBase" id="RU003474"/>
    </source>
</evidence>
<dbReference type="PANTHER" id="PTHR11239:SF12">
    <property type="entry name" value="DNA-DIRECTED RNA POLYMERASE III SUBUNIT RPC10"/>
    <property type="match status" value="1"/>
</dbReference>
<dbReference type="InterPro" id="IPR034014">
    <property type="entry name" value="Zn_ribbon_RPC11_C"/>
</dbReference>
<keyword evidence="5 9" id="KW-0862">Zinc</keyword>
<evidence type="ECO:0000256" key="8">
    <source>
        <dbReference type="PIRNR" id="PIRNR005586"/>
    </source>
</evidence>
<dbReference type="Pfam" id="PF02150">
    <property type="entry name" value="Zn_ribbon_RPB9"/>
    <property type="match status" value="1"/>
</dbReference>
<sequence length="108" mass="12417">MITYCPTCANMLLVEHDGSEDMRYYCSSCPYIYVLDRKIQKHIVLHTKEVDDVLGGDDAWKNVAKTDATCPQCSGTQAFFMEIQIRSADEPATLFFKCVQCRHQWREG</sequence>
<evidence type="ECO:0000256" key="3">
    <source>
        <dbReference type="ARBA" id="ARBA00022723"/>
    </source>
</evidence>
<keyword evidence="4 10" id="KW-0863">Zinc-finger</keyword>
<evidence type="ECO:0000256" key="1">
    <source>
        <dbReference type="ARBA" id="ARBA00004123"/>
    </source>
</evidence>
<dbReference type="Pfam" id="PF01096">
    <property type="entry name" value="Zn_ribbon_TFIIS"/>
    <property type="match status" value="1"/>
</dbReference>
<feature type="binding site" evidence="9">
    <location>
        <position position="101"/>
    </location>
    <ligand>
        <name>Zn(2+)</name>
        <dbReference type="ChEBI" id="CHEBI:29105"/>
        <label>2</label>
    </ligand>
</feature>
<dbReference type="PIRSF" id="PIRSF005586">
    <property type="entry name" value="RNApol_RpoM"/>
    <property type="match status" value="1"/>
</dbReference>
<dbReference type="PANTHER" id="PTHR11239">
    <property type="entry name" value="DNA-DIRECTED RNA POLYMERASE"/>
    <property type="match status" value="1"/>
</dbReference>
<proteinExistence type="inferred from homology"/>
<dbReference type="FunFam" id="2.20.25.10:FF:000005">
    <property type="entry name" value="DNA-directed RNA polymerase subunit"/>
    <property type="match status" value="1"/>
</dbReference>
<feature type="binding site" evidence="9">
    <location>
        <position position="73"/>
    </location>
    <ligand>
        <name>Zn(2+)</name>
        <dbReference type="ChEBI" id="CHEBI:29105"/>
        <label>2</label>
    </ligand>
</feature>
<evidence type="ECO:0000256" key="10">
    <source>
        <dbReference type="PIRSR" id="PIRSR005586-2"/>
    </source>
</evidence>
<dbReference type="GO" id="GO:0006386">
    <property type="term" value="P:termination of RNA polymerase III transcription"/>
    <property type="evidence" value="ECO:0007669"/>
    <property type="project" value="TreeGrafter"/>
</dbReference>
<dbReference type="Proteomes" id="UP001489004">
    <property type="component" value="Unassembled WGS sequence"/>
</dbReference>
<dbReference type="GO" id="GO:0003899">
    <property type="term" value="F:DNA-directed RNA polymerase activity"/>
    <property type="evidence" value="ECO:0007669"/>
    <property type="project" value="InterPro"/>
</dbReference>
<name>A0AAW1QGM0_9CHLO</name>
<gene>
    <name evidence="14" type="ORF">WJX72_009980</name>
</gene>
<evidence type="ECO:0000256" key="2">
    <source>
        <dbReference type="ARBA" id="ARBA00022478"/>
    </source>
</evidence>
<organism evidence="14 15">
    <name type="scientific">[Myrmecia] bisecta</name>
    <dbReference type="NCBI Taxonomy" id="41462"/>
    <lineage>
        <taxon>Eukaryota</taxon>
        <taxon>Viridiplantae</taxon>
        <taxon>Chlorophyta</taxon>
        <taxon>core chlorophytes</taxon>
        <taxon>Trebouxiophyceae</taxon>
        <taxon>Trebouxiales</taxon>
        <taxon>Trebouxiaceae</taxon>
        <taxon>Myrmecia</taxon>
    </lineage>
</organism>
<evidence type="ECO:0000256" key="7">
    <source>
        <dbReference type="ARBA" id="ARBA00023242"/>
    </source>
</evidence>
<dbReference type="InterPro" id="IPR012164">
    <property type="entry name" value="Rpa12/Rpb9/Rpc10/TFS"/>
</dbReference>
<dbReference type="GO" id="GO:0003676">
    <property type="term" value="F:nucleic acid binding"/>
    <property type="evidence" value="ECO:0007669"/>
    <property type="project" value="InterPro"/>
</dbReference>
<dbReference type="EMBL" id="JALJOR010000003">
    <property type="protein sequence ID" value="KAK9820401.1"/>
    <property type="molecule type" value="Genomic_DNA"/>
</dbReference>
<feature type="binding site" evidence="9">
    <location>
        <position position="70"/>
    </location>
    <ligand>
        <name>Zn(2+)</name>
        <dbReference type="ChEBI" id="CHEBI:29105"/>
        <label>2</label>
    </ligand>
</feature>
<dbReference type="InterPro" id="IPR013087">
    <property type="entry name" value="Znf_C2H2_type"/>
</dbReference>
<accession>A0AAW1QGM0</accession>
<comment type="caution">
    <text evidence="14">The sequence shown here is derived from an EMBL/GenBank/DDBJ whole genome shotgun (WGS) entry which is preliminary data.</text>
</comment>
<feature type="binding site" evidence="9">
    <location>
        <position position="98"/>
    </location>
    <ligand>
        <name>Zn(2+)</name>
        <dbReference type="ChEBI" id="CHEBI:29105"/>
        <label>2</label>
    </ligand>
</feature>
<feature type="zinc finger region" description="C4-type" evidence="10">
    <location>
        <begin position="5"/>
        <end position="29"/>
    </location>
</feature>
<protein>
    <recommendedName>
        <fullName evidence="8">DNA-directed RNA polymerase subunit</fullName>
    </recommendedName>
</protein>
<keyword evidence="3 9" id="KW-0479">Metal-binding</keyword>
<keyword evidence="7 8" id="KW-0539">Nucleus</keyword>
<evidence type="ECO:0000256" key="6">
    <source>
        <dbReference type="ARBA" id="ARBA00023163"/>
    </source>
</evidence>
<evidence type="ECO:0000259" key="13">
    <source>
        <dbReference type="PROSITE" id="PS51133"/>
    </source>
</evidence>
<dbReference type="SMART" id="SM00440">
    <property type="entry name" value="ZnF_C2C2"/>
    <property type="match status" value="1"/>
</dbReference>
<comment type="similarity">
    <text evidence="8 11">Belongs to the archaeal rpoM/eukaryotic RPA12/RPB9/RPC11 RNA polymerase family.</text>
</comment>
<evidence type="ECO:0000313" key="15">
    <source>
        <dbReference type="Proteomes" id="UP001489004"/>
    </source>
</evidence>